<reference evidence="4" key="1">
    <citation type="submission" date="2015-09" db="EMBL/GenBank/DDBJ databases">
        <authorList>
            <consortium name="Pathogen Informatics"/>
        </authorList>
    </citation>
    <scope>NUCLEOTIDE SEQUENCE [LARGE SCALE GENOMIC DNA]</scope>
    <source>
        <strain evidence="4">Lake Konstanz</strain>
    </source>
</reference>
<name>A0A0S4JGM4_BODSA</name>
<feature type="compositionally biased region" description="Polar residues" evidence="2">
    <location>
        <begin position="354"/>
        <end position="363"/>
    </location>
</feature>
<evidence type="ECO:0000256" key="2">
    <source>
        <dbReference type="SAM" id="MobiDB-lite"/>
    </source>
</evidence>
<keyword evidence="4" id="KW-1185">Reference proteome</keyword>
<evidence type="ECO:0000313" key="4">
    <source>
        <dbReference type="Proteomes" id="UP000051952"/>
    </source>
</evidence>
<feature type="compositionally biased region" description="Basic and acidic residues" evidence="2">
    <location>
        <begin position="318"/>
        <end position="343"/>
    </location>
</feature>
<protein>
    <submittedName>
        <fullName evidence="3">Uncharacterized protein</fullName>
    </submittedName>
</protein>
<sequence length="1067" mass="121139">MEDPNKHHMVSLFAMYDSKDSSNDVILDQAVFCLRKCHDAITAFTANFRFLEAHRQFQHCEDILKERISERKVISLLGDRNPDRDVFAQLEARTFLLQRKFEAKRTAPQQSGNELSPLRERIGPAPSPAHGGGGLLMHKQVQRRLYAASGGRWQASPPRLEMDDDATTWSSRSKLPAKSESLPLADDTVSTVVHDIVKVDADSRAFLAGSREHAEEMCLGPAPPTVVKPDWRQRSQAHVQRSLAVLQSAQEAIFSMRHRQEELTGKRDTSMQSSIMSVQEAQERARTRLSPETKRKDIRPPPLPKIGEGAASQRRASRMAERQAELVKAEQDLTRRLEKNAEKAKKRSPRTTERNSPTATSEGASFAGVVLRELSNVIRARGSQDVIGADESLSHDATAPHTREPLLPPRGPLRLIEPDHKLFQLFADQSDTDEVSAATQHDAPFTEGEGNLSNINTMRARRLKESQHLVSDGVRSRLVERVESLAAAGKLDSPVPALKMGGEEIERILSSETAQSLVYRQSTYFPSLIEPEVAYSIPCWPDLKRLRKVPDWTRLRGRELMTNLELSVSTLRLQCWWRARLALRECKARAGFVYTHVTRHHQELDAVDKITRCFRVAVAKRRVETIRRRVAHVNDQRVDLELNRGVFLEPHSLAAAARRTSSLDTTANNAGTTTASPYVGVLLSAEGGDDVAGFRHSRYSNVSPMQKRRFRNRRSSRAQTIWLHDDEVIRPFMNPFPHIHPHHDVLRSVQRRVAARTIMVWIRGYMFRCLEELQQISDRCMHHILTGEYIPHTRGTDDDDDGWGSYHQGDDDAGGEGFSADPFAGDGLLAKYSGDVMARIEKRWNGEGEEVTDFMQLKHVKLSVLEAERKQQEITVAREHEANLEKKRRAAEVEILELQTRNESIAMMQRVGRGYRRRAALHRMHSSHQSDKGRIQQQLGALRVEKMSLSLSAGGTYLPSPANHRESPKSTVTGARVDSAIMELISKRNPDLLPERREEVKRQRIRNAIAIQRFCRAAGSVLRVRNRAITKYACTIQRWWRSVLRRYGLSRDVEVDLRLDYVEEEYP</sequence>
<organism evidence="3 4">
    <name type="scientific">Bodo saltans</name>
    <name type="common">Flagellated protozoan</name>
    <dbReference type="NCBI Taxonomy" id="75058"/>
    <lineage>
        <taxon>Eukaryota</taxon>
        <taxon>Discoba</taxon>
        <taxon>Euglenozoa</taxon>
        <taxon>Kinetoplastea</taxon>
        <taxon>Metakinetoplastina</taxon>
        <taxon>Eubodonida</taxon>
        <taxon>Bodonidae</taxon>
        <taxon>Bodo</taxon>
    </lineage>
</organism>
<dbReference type="AlphaFoldDB" id="A0A0S4JGM4"/>
<dbReference type="PROSITE" id="PS50096">
    <property type="entry name" value="IQ"/>
    <property type="match status" value="1"/>
</dbReference>
<keyword evidence="1" id="KW-0175">Coiled coil</keyword>
<dbReference type="Proteomes" id="UP000051952">
    <property type="component" value="Unassembled WGS sequence"/>
</dbReference>
<feature type="region of interest" description="Disordered" evidence="2">
    <location>
        <begin position="389"/>
        <end position="411"/>
    </location>
</feature>
<gene>
    <name evidence="3" type="ORF">BSAL_28030</name>
</gene>
<feature type="compositionally biased region" description="Basic and acidic residues" evidence="2">
    <location>
        <begin position="281"/>
        <end position="299"/>
    </location>
</feature>
<feature type="region of interest" description="Disordered" evidence="2">
    <location>
        <begin position="261"/>
        <end position="364"/>
    </location>
</feature>
<evidence type="ECO:0000256" key="1">
    <source>
        <dbReference type="SAM" id="Coils"/>
    </source>
</evidence>
<feature type="region of interest" description="Disordered" evidence="2">
    <location>
        <begin position="103"/>
        <end position="130"/>
    </location>
</feature>
<feature type="compositionally biased region" description="Polar residues" evidence="2">
    <location>
        <begin position="270"/>
        <end position="280"/>
    </location>
</feature>
<evidence type="ECO:0000313" key="3">
    <source>
        <dbReference type="EMBL" id="CUG90626.1"/>
    </source>
</evidence>
<dbReference type="EMBL" id="CYKH01001851">
    <property type="protein sequence ID" value="CUG90626.1"/>
    <property type="molecule type" value="Genomic_DNA"/>
</dbReference>
<proteinExistence type="predicted"/>
<feature type="coiled-coil region" evidence="1">
    <location>
        <begin position="867"/>
        <end position="901"/>
    </location>
</feature>
<accession>A0A0S4JGM4</accession>
<dbReference type="VEuPathDB" id="TriTrypDB:BSAL_28030"/>